<proteinExistence type="predicted"/>
<evidence type="ECO:0000313" key="1">
    <source>
        <dbReference type="EMBL" id="AEO93909.1"/>
    </source>
</evidence>
<dbReference type="Proteomes" id="UP000009273">
    <property type="component" value="Segment"/>
</dbReference>
<protein>
    <submittedName>
        <fullName evidence="1">Gp666</fullName>
    </submittedName>
</protein>
<reference evidence="1 2" key="1">
    <citation type="submission" date="2011-09" db="EMBL/GenBank/DDBJ databases">
        <authorList>
            <person name="Pope W.H."/>
            <person name="Pedulla M.L."/>
            <person name="Ford M.E."/>
            <person name="Peebles C.L."/>
            <person name="Hatfull G.H."/>
            <person name="Hendrix R.W."/>
        </authorList>
    </citation>
    <scope>NUCLEOTIDE SEQUENCE [LARGE SCALE GENOMIC DNA]</scope>
    <source>
        <strain evidence="1">G</strain>
    </source>
</reference>
<accession>G3MB46</accession>
<name>G3MB46_9CAUD</name>
<dbReference type="RefSeq" id="YP_009015958.1">
    <property type="nucleotide sequence ID" value="NC_023719.1"/>
</dbReference>
<organism evidence="1 2">
    <name type="scientific">Bacillus phage G</name>
    <dbReference type="NCBI Taxonomy" id="2884420"/>
    <lineage>
        <taxon>Viruses</taxon>
        <taxon>Duplodnaviria</taxon>
        <taxon>Heunggongvirae</taxon>
        <taxon>Uroviricota</taxon>
        <taxon>Caudoviricetes</taxon>
        <taxon>Donellivirus</taxon>
        <taxon>Donellivirus gee</taxon>
    </lineage>
</organism>
<sequence length="123" mass="14295">MRYQSSFLRETGKNTTLVFENEAMEILWKKELVGQISDGYWENTQNSGWQFWCNVNTTVGSENKLIGKIPYDIKRNFGFTRLIPYVGDRMVEVIQGVHPGATEKDVRKYLQLISKTLKGDKRD</sequence>
<dbReference type="KEGG" id="vg:18563874"/>
<gene>
    <name evidence="1" type="primary">666</name>
    <name evidence="1" type="ORF">G_666</name>
</gene>
<evidence type="ECO:0000313" key="2">
    <source>
        <dbReference type="Proteomes" id="UP000009273"/>
    </source>
</evidence>
<keyword evidence="2" id="KW-1185">Reference proteome</keyword>
<dbReference type="OrthoDB" id="11039at10239"/>
<dbReference type="EMBL" id="JN638751">
    <property type="protein sequence ID" value="AEO93909.1"/>
    <property type="molecule type" value="Genomic_DNA"/>
</dbReference>
<dbReference type="GeneID" id="18563874"/>